<proteinExistence type="predicted"/>
<sequence>MTGFHCLLLRLLLWYAVLLTDGYRLNVPRVLLPYHPSVQVTFDLIVSDPANGCFTWRSTRPDTVSVKGVNPVGTKGCSAKAQITATSKYAEEQMAVVFAEDKDAGVVLSCSVTVDVIRSISVSTTTKVLFWMPHQQKSLYKHTMLKVICSLTWEKFLLNGILNHHLYPKNPFELYHFRSQNMKLLMACVYLKKIKT</sequence>
<dbReference type="Pfam" id="PF22967">
    <property type="entry name" value="Ig_NUP210_1st"/>
    <property type="match status" value="1"/>
</dbReference>
<keyword evidence="1" id="KW-0732">Signal</keyword>
<reference evidence="4" key="1">
    <citation type="submission" date="2012-08" db="EMBL/GenBank/DDBJ databases">
        <title>The Genome Sequence of Wuchereria bancrofti.</title>
        <authorList>
            <person name="Nutman T.B."/>
            <person name="Fink D.L."/>
            <person name="Russ C."/>
            <person name="Young S."/>
            <person name="Zeng Q."/>
            <person name="Koehrsen M."/>
            <person name="Alvarado L."/>
            <person name="Berlin A."/>
            <person name="Chapman S.B."/>
            <person name="Chen Z."/>
            <person name="Freedman E."/>
            <person name="Gellesch M."/>
            <person name="Goldberg J."/>
            <person name="Griggs A."/>
            <person name="Gujja S."/>
            <person name="Heilman E.R."/>
            <person name="Heiman D."/>
            <person name="Hepburn T."/>
            <person name="Howarth C."/>
            <person name="Jen D."/>
            <person name="Larson L."/>
            <person name="Lewis B."/>
            <person name="Mehta T."/>
            <person name="Park D."/>
            <person name="Pearson M."/>
            <person name="Roberts A."/>
            <person name="Saif S."/>
            <person name="Shea T."/>
            <person name="Shenoy N."/>
            <person name="Sisk P."/>
            <person name="Stolte C."/>
            <person name="Sykes S."/>
            <person name="Walk T."/>
            <person name="White J."/>
            <person name="Yandava C."/>
            <person name="Haas B."/>
            <person name="Henn M.R."/>
            <person name="Nusbaum C."/>
            <person name="Birren B."/>
        </authorList>
    </citation>
    <scope>NUCLEOTIDE SEQUENCE [LARGE SCALE GENOMIC DNA]</scope>
    <source>
        <strain evidence="4">NA</strain>
    </source>
</reference>
<feature type="non-terminal residue" evidence="3">
    <location>
        <position position="196"/>
    </location>
</feature>
<feature type="chain" id="PRO_5003822001" description="NUP210 Ig-like domain-containing protein" evidence="1">
    <location>
        <begin position="23"/>
        <end position="196"/>
    </location>
</feature>
<dbReference type="Proteomes" id="UP000004810">
    <property type="component" value="Unassembled WGS sequence"/>
</dbReference>
<dbReference type="InterPro" id="IPR055096">
    <property type="entry name" value="Ig_NUP210_1st"/>
</dbReference>
<comment type="caution">
    <text evidence="3">The sequence shown here is derived from an EMBL/GenBank/DDBJ whole genome shotgun (WGS) entry which is preliminary data.</text>
</comment>
<gene>
    <name evidence="3" type="ORF">WUBG_11010</name>
</gene>
<evidence type="ECO:0000313" key="4">
    <source>
        <dbReference type="Proteomes" id="UP000004810"/>
    </source>
</evidence>
<protein>
    <recommendedName>
        <fullName evidence="2">NUP210 Ig-like domain-containing protein</fullName>
    </recommendedName>
</protein>
<feature type="domain" description="NUP210 Ig-like" evidence="2">
    <location>
        <begin position="23"/>
        <end position="115"/>
    </location>
</feature>
<name>J9E727_WUCBA</name>
<dbReference type="GO" id="GO:0005643">
    <property type="term" value="C:nuclear pore"/>
    <property type="evidence" value="ECO:0007669"/>
    <property type="project" value="TreeGrafter"/>
</dbReference>
<evidence type="ECO:0000313" key="3">
    <source>
        <dbReference type="EMBL" id="EJW78081.1"/>
    </source>
</evidence>
<accession>J9E727</accession>
<feature type="signal peptide" evidence="1">
    <location>
        <begin position="1"/>
        <end position="22"/>
    </location>
</feature>
<dbReference type="AlphaFoldDB" id="J9E727"/>
<dbReference type="PANTHER" id="PTHR23019">
    <property type="entry name" value="NUCLEAR PORE MEMBRANE GLYCOPROTEIN GP210-RELATED"/>
    <property type="match status" value="1"/>
</dbReference>
<organism evidence="3 4">
    <name type="scientific">Wuchereria bancrofti</name>
    <dbReference type="NCBI Taxonomy" id="6293"/>
    <lineage>
        <taxon>Eukaryota</taxon>
        <taxon>Metazoa</taxon>
        <taxon>Ecdysozoa</taxon>
        <taxon>Nematoda</taxon>
        <taxon>Chromadorea</taxon>
        <taxon>Rhabditida</taxon>
        <taxon>Spirurina</taxon>
        <taxon>Spiruromorpha</taxon>
        <taxon>Filarioidea</taxon>
        <taxon>Onchocercidae</taxon>
        <taxon>Wuchereria</taxon>
    </lineage>
</organism>
<dbReference type="EMBL" id="ADBV01007001">
    <property type="protein sequence ID" value="EJW78081.1"/>
    <property type="molecule type" value="Genomic_DNA"/>
</dbReference>
<dbReference type="PANTHER" id="PTHR23019:SF0">
    <property type="entry name" value="NUCLEAR PORE MEMBRANE GLYCOPROTEIN 210"/>
    <property type="match status" value="1"/>
</dbReference>
<evidence type="ECO:0000256" key="1">
    <source>
        <dbReference type="SAM" id="SignalP"/>
    </source>
</evidence>
<evidence type="ECO:0000259" key="2">
    <source>
        <dbReference type="Pfam" id="PF22967"/>
    </source>
</evidence>
<dbReference type="InterPro" id="IPR045197">
    <property type="entry name" value="NUP210-like"/>
</dbReference>